<proteinExistence type="predicted"/>
<name>A0A371RIY7_9PROT</name>
<feature type="transmembrane region" description="Helical" evidence="2">
    <location>
        <begin position="21"/>
        <end position="46"/>
    </location>
</feature>
<dbReference type="Pfam" id="PF14110">
    <property type="entry name" value="DUF4282"/>
    <property type="match status" value="1"/>
</dbReference>
<protein>
    <submittedName>
        <fullName evidence="3">DUF4282 domain-containing protein</fullName>
    </submittedName>
</protein>
<dbReference type="OrthoDB" id="7632041at2"/>
<sequence length="143" mass="15602">MSDLIGRFLSFDEHLGRGLVKFAYFVSLFYIVVIHLFHLVGHLIHLDIGEFLLVPFKFLLWVLVLRILAEFLMAVLSIDDHLQTASGMQDGFEAGLTPEPGGQPDSPKSAAPIITPAPEAPEDQQSTDDDGDASKDETSPPGA</sequence>
<accession>A0A371RIY7</accession>
<dbReference type="RefSeq" id="WP_116392040.1">
    <property type="nucleotide sequence ID" value="NZ_QUQO01000001.1"/>
</dbReference>
<evidence type="ECO:0000256" key="2">
    <source>
        <dbReference type="SAM" id="Phobius"/>
    </source>
</evidence>
<dbReference type="Proteomes" id="UP000264589">
    <property type="component" value="Unassembled WGS sequence"/>
</dbReference>
<gene>
    <name evidence="3" type="ORF">DX908_09155</name>
</gene>
<evidence type="ECO:0000256" key="1">
    <source>
        <dbReference type="SAM" id="MobiDB-lite"/>
    </source>
</evidence>
<feature type="region of interest" description="Disordered" evidence="1">
    <location>
        <begin position="89"/>
        <end position="143"/>
    </location>
</feature>
<feature type="compositionally biased region" description="Acidic residues" evidence="1">
    <location>
        <begin position="120"/>
        <end position="131"/>
    </location>
</feature>
<keyword evidence="2" id="KW-0472">Membrane</keyword>
<comment type="caution">
    <text evidence="3">The sequence shown here is derived from an EMBL/GenBank/DDBJ whole genome shotgun (WGS) entry which is preliminary data.</text>
</comment>
<keyword evidence="2" id="KW-1133">Transmembrane helix</keyword>
<keyword evidence="4" id="KW-1185">Reference proteome</keyword>
<organism evidence="3 4">
    <name type="scientific">Parvularcula marina</name>
    <dbReference type="NCBI Taxonomy" id="2292771"/>
    <lineage>
        <taxon>Bacteria</taxon>
        <taxon>Pseudomonadati</taxon>
        <taxon>Pseudomonadota</taxon>
        <taxon>Alphaproteobacteria</taxon>
        <taxon>Parvularculales</taxon>
        <taxon>Parvularculaceae</taxon>
        <taxon>Parvularcula</taxon>
    </lineage>
</organism>
<dbReference type="InterPro" id="IPR025557">
    <property type="entry name" value="DUF4282"/>
</dbReference>
<dbReference type="InParanoid" id="A0A371RIY7"/>
<reference evidence="3 4" key="1">
    <citation type="submission" date="2018-08" db="EMBL/GenBank/DDBJ databases">
        <title>Parvularcula sp. SM1705, isolated from surface water of the South Sea China.</title>
        <authorList>
            <person name="Sun L."/>
        </authorList>
    </citation>
    <scope>NUCLEOTIDE SEQUENCE [LARGE SCALE GENOMIC DNA]</scope>
    <source>
        <strain evidence="3 4">SM1705</strain>
    </source>
</reference>
<evidence type="ECO:0000313" key="3">
    <source>
        <dbReference type="EMBL" id="RFB05408.1"/>
    </source>
</evidence>
<evidence type="ECO:0000313" key="4">
    <source>
        <dbReference type="Proteomes" id="UP000264589"/>
    </source>
</evidence>
<dbReference type="EMBL" id="QUQO01000001">
    <property type="protein sequence ID" value="RFB05408.1"/>
    <property type="molecule type" value="Genomic_DNA"/>
</dbReference>
<keyword evidence="2" id="KW-0812">Transmembrane</keyword>
<feature type="compositionally biased region" description="Basic and acidic residues" evidence="1">
    <location>
        <begin position="132"/>
        <end position="143"/>
    </location>
</feature>
<dbReference type="AlphaFoldDB" id="A0A371RIY7"/>
<feature type="transmembrane region" description="Helical" evidence="2">
    <location>
        <begin position="58"/>
        <end position="78"/>
    </location>
</feature>